<evidence type="ECO:0000256" key="1">
    <source>
        <dbReference type="SAM" id="Phobius"/>
    </source>
</evidence>
<name>A0A814QVH2_9BILA</name>
<dbReference type="OrthoDB" id="10051608at2759"/>
<evidence type="ECO:0000313" key="3">
    <source>
        <dbReference type="EMBL" id="CAF1125906.1"/>
    </source>
</evidence>
<dbReference type="EMBL" id="CAJNOQ010006143">
    <property type="protein sequence ID" value="CAF1124978.1"/>
    <property type="molecule type" value="Genomic_DNA"/>
</dbReference>
<organism evidence="2 6">
    <name type="scientific">Didymodactylos carnosus</name>
    <dbReference type="NCBI Taxonomy" id="1234261"/>
    <lineage>
        <taxon>Eukaryota</taxon>
        <taxon>Metazoa</taxon>
        <taxon>Spiralia</taxon>
        <taxon>Gnathifera</taxon>
        <taxon>Rotifera</taxon>
        <taxon>Eurotatoria</taxon>
        <taxon>Bdelloidea</taxon>
        <taxon>Philodinida</taxon>
        <taxon>Philodinidae</taxon>
        <taxon>Didymodactylos</taxon>
    </lineage>
</organism>
<keyword evidence="6" id="KW-1185">Reference proteome</keyword>
<evidence type="ECO:0000313" key="2">
    <source>
        <dbReference type="EMBL" id="CAF1124978.1"/>
    </source>
</evidence>
<evidence type="ECO:0000313" key="6">
    <source>
        <dbReference type="Proteomes" id="UP000663829"/>
    </source>
</evidence>
<keyword evidence="1" id="KW-0472">Membrane</keyword>
<keyword evidence="1" id="KW-0812">Transmembrane</keyword>
<accession>A0A814QVH2</accession>
<comment type="caution">
    <text evidence="2">The sequence shown here is derived from an EMBL/GenBank/DDBJ whole genome shotgun (WGS) entry which is preliminary data.</text>
</comment>
<protein>
    <submittedName>
        <fullName evidence="2">Uncharacterized protein</fullName>
    </submittedName>
</protein>
<dbReference type="Proteomes" id="UP000682733">
    <property type="component" value="Unassembled WGS sequence"/>
</dbReference>
<evidence type="ECO:0000313" key="4">
    <source>
        <dbReference type="EMBL" id="CAF3888507.1"/>
    </source>
</evidence>
<dbReference type="Proteomes" id="UP000663829">
    <property type="component" value="Unassembled WGS sequence"/>
</dbReference>
<gene>
    <name evidence="2" type="ORF">GPM918_LOCUS19886</name>
    <name evidence="3" type="ORF">OVA965_LOCUS20408</name>
    <name evidence="4" type="ORF">SRO942_LOCUS19883</name>
    <name evidence="5" type="ORF">TMI583_LOCUS20774</name>
</gene>
<keyword evidence="1" id="KW-1133">Transmembrane helix</keyword>
<dbReference type="AlphaFoldDB" id="A0A814QVH2"/>
<dbReference type="Proteomes" id="UP000677228">
    <property type="component" value="Unassembled WGS sequence"/>
</dbReference>
<dbReference type="EMBL" id="CAJNOK010010834">
    <property type="protein sequence ID" value="CAF1125906.1"/>
    <property type="molecule type" value="Genomic_DNA"/>
</dbReference>
<dbReference type="EMBL" id="CAJOBA010019427">
    <property type="protein sequence ID" value="CAF3903731.1"/>
    <property type="molecule type" value="Genomic_DNA"/>
</dbReference>
<dbReference type="EMBL" id="CAJOBC010006143">
    <property type="protein sequence ID" value="CAF3888507.1"/>
    <property type="molecule type" value="Genomic_DNA"/>
</dbReference>
<evidence type="ECO:0000313" key="5">
    <source>
        <dbReference type="EMBL" id="CAF3903731.1"/>
    </source>
</evidence>
<sequence length="342" mass="39325">MLTSRTWTITQELKDDASKIYSIAQKNVADTSGSIVGQNDRTGLFIALFLLFLLFVLILYLLYNCFSNRSLSNVCHKQEKFDKKATADKNNISIQDHLQSQHLEDDSLIDNIDSITPPLSNRYSQSSSIRSNNRQNSYKISSQASKLLTPRVSQILTTTVGGDCNGDIDSCIKTLSLHQELEPYSATLLSRTISKYYENKRKLTSSKTLARRSRSCEQLYIFDGIISRKSLTKINYLHHHRRIHSERIKGHWKTEHLRSKNLLSLPTVGHDFSTMSIITNNASLWKSEHLSKKDNTGSSIKRKQRQYIQPHHCEEHSFSAKQKPTTIYELFRSDKMRIQNLL</sequence>
<dbReference type="Proteomes" id="UP000681722">
    <property type="component" value="Unassembled WGS sequence"/>
</dbReference>
<proteinExistence type="predicted"/>
<feature type="transmembrane region" description="Helical" evidence="1">
    <location>
        <begin position="44"/>
        <end position="63"/>
    </location>
</feature>
<reference evidence="2" key="1">
    <citation type="submission" date="2021-02" db="EMBL/GenBank/DDBJ databases">
        <authorList>
            <person name="Nowell W R."/>
        </authorList>
    </citation>
    <scope>NUCLEOTIDE SEQUENCE</scope>
</reference>